<dbReference type="Gene3D" id="1.10.30.10">
    <property type="entry name" value="High mobility group box domain"/>
    <property type="match status" value="1"/>
</dbReference>
<reference evidence="1" key="1">
    <citation type="journal article" date="2012" name="Nature">
        <title>The oyster genome reveals stress adaptation and complexity of shell formation.</title>
        <authorList>
            <person name="Zhang G."/>
            <person name="Fang X."/>
            <person name="Guo X."/>
            <person name="Li L."/>
            <person name="Luo R."/>
            <person name="Xu F."/>
            <person name="Yang P."/>
            <person name="Zhang L."/>
            <person name="Wang X."/>
            <person name="Qi H."/>
            <person name="Xiong Z."/>
            <person name="Que H."/>
            <person name="Xie Y."/>
            <person name="Holland P.W."/>
            <person name="Paps J."/>
            <person name="Zhu Y."/>
            <person name="Wu F."/>
            <person name="Chen Y."/>
            <person name="Wang J."/>
            <person name="Peng C."/>
            <person name="Meng J."/>
            <person name="Yang L."/>
            <person name="Liu J."/>
            <person name="Wen B."/>
            <person name="Zhang N."/>
            <person name="Huang Z."/>
            <person name="Zhu Q."/>
            <person name="Feng Y."/>
            <person name="Mount A."/>
            <person name="Hedgecock D."/>
            <person name="Xu Z."/>
            <person name="Liu Y."/>
            <person name="Domazet-Loso T."/>
            <person name="Du Y."/>
            <person name="Sun X."/>
            <person name="Zhang S."/>
            <person name="Liu B."/>
            <person name="Cheng P."/>
            <person name="Jiang X."/>
            <person name="Li J."/>
            <person name="Fan D."/>
            <person name="Wang W."/>
            <person name="Fu W."/>
            <person name="Wang T."/>
            <person name="Wang B."/>
            <person name="Zhang J."/>
            <person name="Peng Z."/>
            <person name="Li Y."/>
            <person name="Li N."/>
            <person name="Wang J."/>
            <person name="Chen M."/>
            <person name="He Y."/>
            <person name="Tan F."/>
            <person name="Song X."/>
            <person name="Zheng Q."/>
            <person name="Huang R."/>
            <person name="Yang H."/>
            <person name="Du X."/>
            <person name="Chen L."/>
            <person name="Yang M."/>
            <person name="Gaffney P.M."/>
            <person name="Wang S."/>
            <person name="Luo L."/>
            <person name="She Z."/>
            <person name="Ming Y."/>
            <person name="Huang W."/>
            <person name="Zhang S."/>
            <person name="Huang B."/>
            <person name="Zhang Y."/>
            <person name="Qu T."/>
            <person name="Ni P."/>
            <person name="Miao G."/>
            <person name="Wang J."/>
            <person name="Wang Q."/>
            <person name="Steinberg C.E."/>
            <person name="Wang H."/>
            <person name="Li N."/>
            <person name="Qian L."/>
            <person name="Zhang G."/>
            <person name="Li Y."/>
            <person name="Yang H."/>
            <person name="Liu X."/>
            <person name="Wang J."/>
            <person name="Yin Y."/>
            <person name="Wang J."/>
        </authorList>
    </citation>
    <scope>NUCLEOTIDE SEQUENCE [LARGE SCALE GENOMIC DNA]</scope>
    <source>
        <strain evidence="1">05x7-T-G4-1.051#20</strain>
    </source>
</reference>
<accession>K1RCA9</accession>
<dbReference type="GO" id="GO:0043565">
    <property type="term" value="F:sequence-specific DNA binding"/>
    <property type="evidence" value="ECO:0007669"/>
    <property type="project" value="TreeGrafter"/>
</dbReference>
<gene>
    <name evidence="1" type="ORF">CGI_10021519</name>
</gene>
<dbReference type="InterPro" id="IPR036910">
    <property type="entry name" value="HMG_box_dom_sf"/>
</dbReference>
<sequence>MPKKPARNAFYFFMKDIEPALRKEGRVFPNGVQDLVPIAHPRWKALPEKDKAIYERKAKECKKQMKGVEGDRFRMDNQGQLLSVCYENSVKLESKHGSKCKPSLVPTFTRFPESKHEGLRREVDVGYACPLLKREYCRYNV</sequence>
<dbReference type="AlphaFoldDB" id="K1RCA9"/>
<dbReference type="GO" id="GO:0007283">
    <property type="term" value="P:spermatogenesis"/>
    <property type="evidence" value="ECO:0007669"/>
    <property type="project" value="TreeGrafter"/>
</dbReference>
<dbReference type="Pfam" id="PF09011">
    <property type="entry name" value="HMG_box_2"/>
    <property type="match status" value="1"/>
</dbReference>
<dbReference type="SUPFAM" id="SSF47095">
    <property type="entry name" value="HMG-box"/>
    <property type="match status" value="1"/>
</dbReference>
<dbReference type="GO" id="GO:0045892">
    <property type="term" value="P:negative regulation of DNA-templated transcription"/>
    <property type="evidence" value="ECO:0007669"/>
    <property type="project" value="TreeGrafter"/>
</dbReference>
<dbReference type="GO" id="GO:0043186">
    <property type="term" value="C:P granule"/>
    <property type="evidence" value="ECO:0007669"/>
    <property type="project" value="TreeGrafter"/>
</dbReference>
<dbReference type="InParanoid" id="K1RCA9"/>
<dbReference type="EMBL" id="JH818934">
    <property type="protein sequence ID" value="EKC41284.1"/>
    <property type="molecule type" value="Genomic_DNA"/>
</dbReference>
<dbReference type="HOGENOM" id="CLU_1827159_0_0_1"/>
<proteinExistence type="predicted"/>
<dbReference type="InterPro" id="IPR009071">
    <property type="entry name" value="HMG_box_dom"/>
</dbReference>
<evidence type="ECO:0000313" key="1">
    <source>
        <dbReference type="EMBL" id="EKC41284.1"/>
    </source>
</evidence>
<dbReference type="PANTHER" id="PTHR21358:SF4">
    <property type="entry name" value="PROTEIN MAELSTROM HOMOLOG"/>
    <property type="match status" value="1"/>
</dbReference>
<dbReference type="GO" id="GO:0034587">
    <property type="term" value="P:piRNA processing"/>
    <property type="evidence" value="ECO:0007669"/>
    <property type="project" value="TreeGrafter"/>
</dbReference>
<dbReference type="SMART" id="SM00398">
    <property type="entry name" value="HMG"/>
    <property type="match status" value="1"/>
</dbReference>
<dbReference type="PANTHER" id="PTHR21358">
    <property type="entry name" value="PROTEIN MAELSTROM HOMOLOG"/>
    <property type="match status" value="1"/>
</dbReference>
<organism evidence="1">
    <name type="scientific">Magallana gigas</name>
    <name type="common">Pacific oyster</name>
    <name type="synonym">Crassostrea gigas</name>
    <dbReference type="NCBI Taxonomy" id="29159"/>
    <lineage>
        <taxon>Eukaryota</taxon>
        <taxon>Metazoa</taxon>
        <taxon>Spiralia</taxon>
        <taxon>Lophotrochozoa</taxon>
        <taxon>Mollusca</taxon>
        <taxon>Bivalvia</taxon>
        <taxon>Autobranchia</taxon>
        <taxon>Pteriomorphia</taxon>
        <taxon>Ostreida</taxon>
        <taxon>Ostreoidea</taxon>
        <taxon>Ostreidae</taxon>
        <taxon>Magallana</taxon>
    </lineage>
</organism>
<dbReference type="GO" id="GO:0005634">
    <property type="term" value="C:nucleus"/>
    <property type="evidence" value="ECO:0007669"/>
    <property type="project" value="UniProtKB-UniRule"/>
</dbReference>
<dbReference type="CDD" id="cd21992">
    <property type="entry name" value="HMG-box_MAEL"/>
    <property type="match status" value="1"/>
</dbReference>
<dbReference type="GO" id="GO:0007140">
    <property type="term" value="P:male meiotic nuclear division"/>
    <property type="evidence" value="ECO:0007669"/>
    <property type="project" value="TreeGrafter"/>
</dbReference>
<name>K1RCA9_MAGGI</name>
<dbReference type="PROSITE" id="PS50118">
    <property type="entry name" value="HMG_BOX_2"/>
    <property type="match status" value="1"/>
</dbReference>
<dbReference type="InterPro" id="IPR039259">
    <property type="entry name" value="Protein_maelstrom"/>
</dbReference>
<protein>
    <submittedName>
        <fullName evidence="1">Uncharacterized protein</fullName>
    </submittedName>
</protein>